<dbReference type="AlphaFoldDB" id="A0A6A5RCY2"/>
<evidence type="ECO:0000313" key="2">
    <source>
        <dbReference type="Proteomes" id="UP000800082"/>
    </source>
</evidence>
<organism evidence="1 2">
    <name type="scientific">Didymella exigua CBS 183.55</name>
    <dbReference type="NCBI Taxonomy" id="1150837"/>
    <lineage>
        <taxon>Eukaryota</taxon>
        <taxon>Fungi</taxon>
        <taxon>Dikarya</taxon>
        <taxon>Ascomycota</taxon>
        <taxon>Pezizomycotina</taxon>
        <taxon>Dothideomycetes</taxon>
        <taxon>Pleosporomycetidae</taxon>
        <taxon>Pleosporales</taxon>
        <taxon>Pleosporineae</taxon>
        <taxon>Didymellaceae</taxon>
        <taxon>Didymella</taxon>
    </lineage>
</organism>
<dbReference type="EMBL" id="ML978983">
    <property type="protein sequence ID" value="KAF1925562.1"/>
    <property type="molecule type" value="Genomic_DNA"/>
</dbReference>
<dbReference type="OrthoDB" id="3770722at2759"/>
<name>A0A6A5RCY2_9PLEO</name>
<evidence type="ECO:0000313" key="1">
    <source>
        <dbReference type="EMBL" id="KAF1925562.1"/>
    </source>
</evidence>
<dbReference type="Proteomes" id="UP000800082">
    <property type="component" value="Unassembled WGS sequence"/>
</dbReference>
<proteinExistence type="predicted"/>
<sequence>MPNGGRVPILRQIAYREQHEKEFERSLEYIQIQCRILKYSDKHDTEITPRQAYKWTANTVPRTQRPQPVQALRLCYYIRSLGFDTYADIKPSQDPETGIDDTALRLFVANPASEKRGLGHDHLYWYQRLRTGEVISKPYQLRRSERPRLRLDTGSDINTDTIN</sequence>
<keyword evidence="2" id="KW-1185">Reference proteome</keyword>
<dbReference type="GeneID" id="54355059"/>
<dbReference type="RefSeq" id="XP_033445814.1">
    <property type="nucleotide sequence ID" value="XM_033597392.1"/>
</dbReference>
<accession>A0A6A5RCY2</accession>
<protein>
    <submittedName>
        <fullName evidence="1">Uncharacterized protein</fullName>
    </submittedName>
</protein>
<reference evidence="1" key="1">
    <citation type="journal article" date="2020" name="Stud. Mycol.">
        <title>101 Dothideomycetes genomes: a test case for predicting lifestyles and emergence of pathogens.</title>
        <authorList>
            <person name="Haridas S."/>
            <person name="Albert R."/>
            <person name="Binder M."/>
            <person name="Bloem J."/>
            <person name="Labutti K."/>
            <person name="Salamov A."/>
            <person name="Andreopoulos B."/>
            <person name="Baker S."/>
            <person name="Barry K."/>
            <person name="Bills G."/>
            <person name="Bluhm B."/>
            <person name="Cannon C."/>
            <person name="Castanera R."/>
            <person name="Culley D."/>
            <person name="Daum C."/>
            <person name="Ezra D."/>
            <person name="Gonzalez J."/>
            <person name="Henrissat B."/>
            <person name="Kuo A."/>
            <person name="Liang C."/>
            <person name="Lipzen A."/>
            <person name="Lutzoni F."/>
            <person name="Magnuson J."/>
            <person name="Mondo S."/>
            <person name="Nolan M."/>
            <person name="Ohm R."/>
            <person name="Pangilinan J."/>
            <person name="Park H.-J."/>
            <person name="Ramirez L."/>
            <person name="Alfaro M."/>
            <person name="Sun H."/>
            <person name="Tritt A."/>
            <person name="Yoshinaga Y."/>
            <person name="Zwiers L.-H."/>
            <person name="Turgeon B."/>
            <person name="Goodwin S."/>
            <person name="Spatafora J."/>
            <person name="Crous P."/>
            <person name="Grigoriev I."/>
        </authorList>
    </citation>
    <scope>NUCLEOTIDE SEQUENCE</scope>
    <source>
        <strain evidence="1">CBS 183.55</strain>
    </source>
</reference>
<gene>
    <name evidence="1" type="ORF">M421DRAFT_7822</name>
</gene>